<name>A0A1C3ECQ7_9PLAN</name>
<gene>
    <name evidence="1" type="ORF">A6X21_22850</name>
</gene>
<evidence type="ECO:0000313" key="2">
    <source>
        <dbReference type="Proteomes" id="UP000094828"/>
    </source>
</evidence>
<protein>
    <submittedName>
        <fullName evidence="1">Uncharacterized protein</fullName>
    </submittedName>
</protein>
<dbReference type="AlphaFoldDB" id="A0A1C3ECQ7"/>
<reference evidence="1 2" key="1">
    <citation type="submission" date="2016-05" db="EMBL/GenBank/DDBJ databases">
        <title>Genomic and physiological characterization of Planctopirus sp. isolated from fresh water lake.</title>
        <authorList>
            <person name="Subhash Y."/>
            <person name="Ramana C."/>
        </authorList>
    </citation>
    <scope>NUCLEOTIDE SEQUENCE [LARGE SCALE GENOMIC DNA]</scope>
    <source>
        <strain evidence="1 2">JC280</strain>
    </source>
</reference>
<keyword evidence="2" id="KW-1185">Reference proteome</keyword>
<sequence length="77" mass="8182">MLTIGDVICSERTAVDDSGALKAPVATACQTLASIDSRWDFSACLANFRRSLFPTSKPLTNFHCSSGLSLSSKALTQ</sequence>
<comment type="caution">
    <text evidence="1">The sequence shown here is derived from an EMBL/GenBank/DDBJ whole genome shotgun (WGS) entry which is preliminary data.</text>
</comment>
<proteinExistence type="predicted"/>
<evidence type="ECO:0000313" key="1">
    <source>
        <dbReference type="EMBL" id="ODA31036.1"/>
    </source>
</evidence>
<accession>A0A1C3ECQ7</accession>
<organism evidence="1 2">
    <name type="scientific">Planctopirus hydrillae</name>
    <dbReference type="NCBI Taxonomy" id="1841610"/>
    <lineage>
        <taxon>Bacteria</taxon>
        <taxon>Pseudomonadati</taxon>
        <taxon>Planctomycetota</taxon>
        <taxon>Planctomycetia</taxon>
        <taxon>Planctomycetales</taxon>
        <taxon>Planctomycetaceae</taxon>
        <taxon>Planctopirus</taxon>
    </lineage>
</organism>
<dbReference type="EMBL" id="LYDR01000093">
    <property type="protein sequence ID" value="ODA31036.1"/>
    <property type="molecule type" value="Genomic_DNA"/>
</dbReference>
<dbReference type="STRING" id="1841610.A6X21_22850"/>
<dbReference type="Proteomes" id="UP000094828">
    <property type="component" value="Unassembled WGS sequence"/>
</dbReference>